<feature type="region of interest" description="Disordered" evidence="1">
    <location>
        <begin position="353"/>
        <end position="372"/>
    </location>
</feature>
<organism evidence="2 3">
    <name type="scientific">Thermogemmatispora aurantia</name>
    <dbReference type="NCBI Taxonomy" id="2045279"/>
    <lineage>
        <taxon>Bacteria</taxon>
        <taxon>Bacillati</taxon>
        <taxon>Chloroflexota</taxon>
        <taxon>Ktedonobacteria</taxon>
        <taxon>Thermogemmatisporales</taxon>
        <taxon>Thermogemmatisporaceae</taxon>
        <taxon>Thermogemmatispora</taxon>
    </lineage>
</organism>
<accession>A0A5J4KB69</accession>
<evidence type="ECO:0000313" key="3">
    <source>
        <dbReference type="Proteomes" id="UP000334820"/>
    </source>
</evidence>
<dbReference type="AlphaFoldDB" id="A0A5J4KB69"/>
<dbReference type="Proteomes" id="UP000334820">
    <property type="component" value="Unassembled WGS sequence"/>
</dbReference>
<keyword evidence="3" id="KW-1185">Reference proteome</keyword>
<evidence type="ECO:0000256" key="1">
    <source>
        <dbReference type="SAM" id="MobiDB-lite"/>
    </source>
</evidence>
<gene>
    <name evidence="2" type="ORF">KTAU_20130</name>
</gene>
<protein>
    <recommendedName>
        <fullName evidence="4">Transposase</fullName>
    </recommendedName>
</protein>
<dbReference type="EMBL" id="BKZV01000002">
    <property type="protein sequence ID" value="GER83376.1"/>
    <property type="molecule type" value="Genomic_DNA"/>
</dbReference>
<name>A0A5J4KB69_9CHLR</name>
<dbReference type="PANTHER" id="PTHR34613:SF1">
    <property type="entry name" value="SLL6017 PROTEIN"/>
    <property type="match status" value="1"/>
</dbReference>
<evidence type="ECO:0000313" key="2">
    <source>
        <dbReference type="EMBL" id="GER83376.1"/>
    </source>
</evidence>
<evidence type="ECO:0008006" key="4">
    <source>
        <dbReference type="Google" id="ProtNLM"/>
    </source>
</evidence>
<sequence length="372" mass="42642">MVVIRNDICYNQFINLVCEEEQANGAMGTSWDLALKRLFELAAQDFVELVLPEARYQRDASAEFVLADIPLLRELGALRADVVSACELAGKPVMVHLEFQSGPDARMAERLLLYNVLADQRYRCPVWSCVVYLRRCAAPLTPYQRELPNKKKVHEFHFLVLKLWDMPAAELLQSGRWGTLPLLPLTREGQRRELIVEMKRRLEQAGRYDLLAIGFLIAALAWAVAPASERQWLKEQFTMLADFIQELKQTDIYQMILEEGLKEGREKGLKEGREKGLKEGLKEGRREGRQQERAERLNELRRMLVVMVSARFPELGELAREVAAGINEPAVLTELVVSVGLIQEGEQLRQRLVEQTNERRRPSNGEIGHQEQ</sequence>
<feature type="region of interest" description="Disordered" evidence="1">
    <location>
        <begin position="267"/>
        <end position="293"/>
    </location>
</feature>
<reference evidence="2 3" key="1">
    <citation type="journal article" date="2019" name="Int. J. Syst. Evol. Microbiol.">
        <title>Thermogemmatispora aurantia sp. nov. and Thermogemmatispora argillosa sp. nov., within the class Ktedonobacteria, and emended description of the genus Thermogemmatispora.</title>
        <authorList>
            <person name="Zheng Y."/>
            <person name="Wang C.M."/>
            <person name="Sakai Y."/>
            <person name="Abe K."/>
            <person name="Yokota A."/>
            <person name="Yabe S."/>
        </authorList>
    </citation>
    <scope>NUCLEOTIDE SEQUENCE [LARGE SCALE GENOMIC DNA]</scope>
    <source>
        <strain evidence="2 3">A1-2</strain>
    </source>
</reference>
<comment type="caution">
    <text evidence="2">The sequence shown here is derived from an EMBL/GenBank/DDBJ whole genome shotgun (WGS) entry which is preliminary data.</text>
</comment>
<dbReference type="RefSeq" id="WP_151728152.1">
    <property type="nucleotide sequence ID" value="NZ_BKZV01000002.1"/>
</dbReference>
<dbReference type="PANTHER" id="PTHR34613">
    <property type="entry name" value="SLL0800 PROTEIN"/>
    <property type="match status" value="1"/>
</dbReference>
<proteinExistence type="predicted"/>